<feature type="compositionally biased region" description="Basic and acidic residues" evidence="1">
    <location>
        <begin position="463"/>
        <end position="475"/>
    </location>
</feature>
<feature type="compositionally biased region" description="Low complexity" evidence="1">
    <location>
        <begin position="583"/>
        <end position="610"/>
    </location>
</feature>
<evidence type="ECO:0008006" key="5">
    <source>
        <dbReference type="Google" id="ProtNLM"/>
    </source>
</evidence>
<protein>
    <recommendedName>
        <fullName evidence="5">IPT/TIG domain-containing protein</fullName>
    </recommendedName>
</protein>
<evidence type="ECO:0000313" key="4">
    <source>
        <dbReference type="EMBL" id="CEM16672.1"/>
    </source>
</evidence>
<organism evidence="4">
    <name type="scientific">Chromera velia CCMP2878</name>
    <dbReference type="NCBI Taxonomy" id="1169474"/>
    <lineage>
        <taxon>Eukaryota</taxon>
        <taxon>Sar</taxon>
        <taxon>Alveolata</taxon>
        <taxon>Colpodellida</taxon>
        <taxon>Chromeraceae</taxon>
        <taxon>Chromera</taxon>
    </lineage>
</organism>
<keyword evidence="3" id="KW-0732">Signal</keyword>
<name>A0A0G4FRG6_9ALVE</name>
<feature type="chain" id="PRO_5005189149" description="IPT/TIG domain-containing protein" evidence="3">
    <location>
        <begin position="17"/>
        <end position="619"/>
    </location>
</feature>
<feature type="signal peptide" evidence="3">
    <location>
        <begin position="1"/>
        <end position="16"/>
    </location>
</feature>
<accession>A0A0G4FRG6</accession>
<feature type="region of interest" description="Disordered" evidence="1">
    <location>
        <begin position="440"/>
        <end position="476"/>
    </location>
</feature>
<evidence type="ECO:0000256" key="1">
    <source>
        <dbReference type="SAM" id="MobiDB-lite"/>
    </source>
</evidence>
<keyword evidence="2" id="KW-1133">Transmembrane helix</keyword>
<evidence type="ECO:0000256" key="3">
    <source>
        <dbReference type="SAM" id="SignalP"/>
    </source>
</evidence>
<sequence>MMRALFSFLLVTTVAGSKRTRGQKRLPETGGASATYAPHGGPSHSFAPPRDSLRPSIAIDESGSEEIVPFEVDRLISARAEPNGLSGWSAKVILTGSGFDGATFLAIKNGGESACLSAPDEDLVLGGTGEVSTSGRHAPQQIVFGFEKESDREWRHSLSLCLYPSSVSVSPENSEEAPEGVFVGNLKIGDGCTRDSAGDCQRPAIVSDLSDGELPEVDVQTRSLALLFPRRDAAFSVSLSGRGFSDRNIIALKPADVGCRGGYRTESLMWKTGAEATHVSDGQTEAEEDPGVSLQPSGPAAKRSAPRRRLKSDNAPQLRRQNAQDLSWFEAEDQEDTPTTAEEPAEMVEWQFEEELSGGVASAMGGESAYHACLYSNAFDIRPQHVANVIFKPPTADFLRLAFLAFVAFPLGLLAIFSLAFAWSSRGSVKIPGSSLVASQCKSRRKKGKSGTSSSSKSSRTSGRSEGRGSADRSLRASHGVSFSATAAESAFGPQSLAPARPVSSAAADDLFSPLEASNGGAQSGAVRGIPSAQERLLSMHGGRSKGYARGGFVGTVDRLPSDIPASRASTPLSFHHPHRTPSAGASSGSVPVSSSSSGGRSSSGRLPSLAEYGGSTML</sequence>
<evidence type="ECO:0000256" key="2">
    <source>
        <dbReference type="SAM" id="Phobius"/>
    </source>
</evidence>
<keyword evidence="2" id="KW-0812">Transmembrane</keyword>
<gene>
    <name evidence="4" type="ORF">Cvel_437</name>
</gene>
<dbReference type="VEuPathDB" id="CryptoDB:Cvel_437"/>
<feature type="region of interest" description="Disordered" evidence="1">
    <location>
        <begin position="562"/>
        <end position="619"/>
    </location>
</feature>
<feature type="region of interest" description="Disordered" evidence="1">
    <location>
        <begin position="19"/>
        <end position="55"/>
    </location>
</feature>
<reference evidence="4" key="1">
    <citation type="submission" date="2014-11" db="EMBL/GenBank/DDBJ databases">
        <authorList>
            <person name="Otto D Thomas"/>
            <person name="Naeem Raeece"/>
        </authorList>
    </citation>
    <scope>NUCLEOTIDE SEQUENCE</scope>
</reference>
<dbReference type="AlphaFoldDB" id="A0A0G4FRG6"/>
<keyword evidence="2" id="KW-0472">Membrane</keyword>
<feature type="compositionally biased region" description="Low complexity" evidence="1">
    <location>
        <begin position="450"/>
        <end position="462"/>
    </location>
</feature>
<feature type="region of interest" description="Disordered" evidence="1">
    <location>
        <begin position="276"/>
        <end position="342"/>
    </location>
</feature>
<feature type="transmembrane region" description="Helical" evidence="2">
    <location>
        <begin position="398"/>
        <end position="423"/>
    </location>
</feature>
<proteinExistence type="predicted"/>
<dbReference type="EMBL" id="CDMZ01000551">
    <property type="protein sequence ID" value="CEM16672.1"/>
    <property type="molecule type" value="Genomic_DNA"/>
</dbReference>